<dbReference type="GO" id="GO:0005768">
    <property type="term" value="C:endosome"/>
    <property type="evidence" value="ECO:0007669"/>
    <property type="project" value="TreeGrafter"/>
</dbReference>
<evidence type="ECO:0000256" key="4">
    <source>
        <dbReference type="ARBA" id="ARBA00022588"/>
    </source>
</evidence>
<feature type="region of interest" description="Disordered" evidence="7">
    <location>
        <begin position="386"/>
        <end position="427"/>
    </location>
</feature>
<dbReference type="PROSITE" id="PS50104">
    <property type="entry name" value="TIR"/>
    <property type="match status" value="1"/>
</dbReference>
<feature type="region of interest" description="Disordered" evidence="7">
    <location>
        <begin position="182"/>
        <end position="212"/>
    </location>
</feature>
<evidence type="ECO:0000256" key="2">
    <source>
        <dbReference type="ARBA" id="ARBA00022490"/>
    </source>
</evidence>
<evidence type="ECO:0000259" key="8">
    <source>
        <dbReference type="PROSITE" id="PS50104"/>
    </source>
</evidence>
<feature type="compositionally biased region" description="Polar residues" evidence="7">
    <location>
        <begin position="256"/>
        <end position="288"/>
    </location>
</feature>
<feature type="non-terminal residue" evidence="9">
    <location>
        <position position="1"/>
    </location>
</feature>
<name>A0A7L1MXW0_RHICY</name>
<dbReference type="SUPFAM" id="SSF52200">
    <property type="entry name" value="Toll/Interleukin receptor TIR domain"/>
    <property type="match status" value="1"/>
</dbReference>
<dbReference type="Gene3D" id="1.25.40.780">
    <property type="match status" value="1"/>
</dbReference>
<evidence type="ECO:0000313" key="9">
    <source>
        <dbReference type="EMBL" id="NXN92408.1"/>
    </source>
</evidence>
<feature type="non-terminal residue" evidence="9">
    <location>
        <position position="610"/>
    </location>
</feature>
<keyword evidence="3" id="KW-0597">Phosphoprotein</keyword>
<dbReference type="GO" id="GO:0032481">
    <property type="term" value="P:positive regulation of type I interferon production"/>
    <property type="evidence" value="ECO:0007669"/>
    <property type="project" value="TreeGrafter"/>
</dbReference>
<dbReference type="GO" id="GO:0035591">
    <property type="term" value="F:signaling adaptor activity"/>
    <property type="evidence" value="ECO:0007669"/>
    <property type="project" value="TreeGrafter"/>
</dbReference>
<keyword evidence="6" id="KW-0395">Inflammatory response</keyword>
<feature type="region of interest" description="Disordered" evidence="7">
    <location>
        <begin position="242"/>
        <end position="294"/>
    </location>
</feature>
<dbReference type="Pfam" id="PF17798">
    <property type="entry name" value="TRIF-NTD"/>
    <property type="match status" value="1"/>
</dbReference>
<feature type="domain" description="TIR" evidence="8">
    <location>
        <begin position="433"/>
        <end position="566"/>
    </location>
</feature>
<protein>
    <submittedName>
        <fullName evidence="9">TCAM1 protein</fullName>
    </submittedName>
</protein>
<feature type="compositionally biased region" description="Low complexity" evidence="7">
    <location>
        <begin position="386"/>
        <end position="401"/>
    </location>
</feature>
<dbReference type="AlphaFoldDB" id="A0A7L1MXW0"/>
<evidence type="ECO:0000256" key="3">
    <source>
        <dbReference type="ARBA" id="ARBA00022553"/>
    </source>
</evidence>
<feature type="compositionally biased region" description="Basic and acidic residues" evidence="7">
    <location>
        <begin position="325"/>
        <end position="336"/>
    </location>
</feature>
<reference evidence="9 10" key="1">
    <citation type="submission" date="2019-09" db="EMBL/GenBank/DDBJ databases">
        <title>Bird 10,000 Genomes (B10K) Project - Family phase.</title>
        <authorList>
            <person name="Zhang G."/>
        </authorList>
    </citation>
    <scope>NUCLEOTIDE SEQUENCE [LARGE SCALE GENOMIC DNA]</scope>
    <source>
        <strain evidence="9">B10K-DU-002-35</strain>
        <tissue evidence="9">Muscle</tissue>
    </source>
</reference>
<evidence type="ECO:0000313" key="10">
    <source>
        <dbReference type="Proteomes" id="UP000565785"/>
    </source>
</evidence>
<comment type="caution">
    <text evidence="9">The sequence shown here is derived from an EMBL/GenBank/DDBJ whole genome shotgun (WGS) entry which is preliminary data.</text>
</comment>
<feature type="compositionally biased region" description="Pro residues" evidence="7">
    <location>
        <begin position="413"/>
        <end position="423"/>
    </location>
</feature>
<sequence length="610" mass="65325">MAQSPELQPGFEDVFNTLSQIPAEELLDLKHKVKRLLPGPSSVLLEAMVLLALGQETDARVCLDALGDNQAAQYVQQIKLGVVGVPEDQEDLQPGRLDARALLAQVYSILVKEKLCSRKAMDKAVGASRACGASQEAGGDTAQNVAAAGQENHGSAASVASGDRFHTLRSDADEGFLRTTNPNYAARSSPVQIGGNLHLPGPGTSPSMGSSSFPSHFEISASPTVAFHTPPSSHERVLQLCQGSTNGQPEGDRQSHSPQETSWASRSGSAGQDTDAQVSQPQVHSQNPALPVPEEQVPTAGVMNQPVENRDISSTATAEPPQPKENPDAKEDEKPQPTDLPDSRATADAAAARVSMEDPWVPAGCPANTAPAATSTSSLPLPPPYYFSSTLPSQEAPSSSSHPPPLSSRCFPSWPPPLEPAEPVPTAEPDGATFFTFVVLHTSEDEAVAHRVKHQLEKMGVPNGATMCENFSIAGRSHLTCFQDAMENSAFILLLLTKNFPCHLCTFQANTALMESILNPAKRDSVIPFVPKENPLERSQIPTLLGGLMPLDENSPGFSRTVQNTFSSSRISERKVLWDQKQRRKRERYQTQQQLAALNLGSHPQVPPSA</sequence>
<dbReference type="GO" id="GO:0035666">
    <property type="term" value="P:TRIF-dependent toll-like receptor signaling pathway"/>
    <property type="evidence" value="ECO:0007669"/>
    <property type="project" value="InterPro"/>
</dbReference>
<evidence type="ECO:0000256" key="7">
    <source>
        <dbReference type="SAM" id="MobiDB-lite"/>
    </source>
</evidence>
<dbReference type="PANTHER" id="PTHR47230:SF1">
    <property type="entry name" value="TIR DOMAIN-CONTAINING ADAPTER MOLECULE 1"/>
    <property type="match status" value="1"/>
</dbReference>
<keyword evidence="10" id="KW-1185">Reference proteome</keyword>
<feature type="region of interest" description="Disordered" evidence="7">
    <location>
        <begin position="312"/>
        <end position="353"/>
    </location>
</feature>
<gene>
    <name evidence="9" type="primary">Ticam1</name>
    <name evidence="9" type="ORF">RHICYA_R11302</name>
</gene>
<dbReference type="OrthoDB" id="9906976at2759"/>
<keyword evidence="2" id="KW-0963">Cytoplasm</keyword>
<evidence type="ECO:0000256" key="6">
    <source>
        <dbReference type="ARBA" id="ARBA00023198"/>
    </source>
</evidence>
<dbReference type="Proteomes" id="UP000565785">
    <property type="component" value="Unassembled WGS sequence"/>
</dbReference>
<dbReference type="GO" id="GO:0006954">
    <property type="term" value="P:inflammatory response"/>
    <property type="evidence" value="ECO:0007669"/>
    <property type="project" value="UniProtKB-KW"/>
</dbReference>
<feature type="compositionally biased region" description="Low complexity" evidence="7">
    <location>
        <begin position="200"/>
        <end position="212"/>
    </location>
</feature>
<evidence type="ECO:0000256" key="1">
    <source>
        <dbReference type="ARBA" id="ARBA00004496"/>
    </source>
</evidence>
<dbReference type="Gene3D" id="3.40.50.10140">
    <property type="entry name" value="Toll/interleukin-1 receptor homology (TIR) domain"/>
    <property type="match status" value="1"/>
</dbReference>
<dbReference type="GO" id="GO:0043123">
    <property type="term" value="P:positive regulation of canonical NF-kappaB signal transduction"/>
    <property type="evidence" value="ECO:0007669"/>
    <property type="project" value="TreeGrafter"/>
</dbReference>
<dbReference type="InterPro" id="IPR000157">
    <property type="entry name" value="TIR_dom"/>
</dbReference>
<evidence type="ECO:0000256" key="5">
    <source>
        <dbReference type="ARBA" id="ARBA00022859"/>
    </source>
</evidence>
<keyword evidence="5" id="KW-0391">Immunity</keyword>
<dbReference type="InterPro" id="IPR040886">
    <property type="entry name" value="TRIF_N"/>
</dbReference>
<organism evidence="9 10">
    <name type="scientific">Rhinopomastus cyanomelas</name>
    <name type="common">Common scimitarbill</name>
    <dbReference type="NCBI Taxonomy" id="113115"/>
    <lineage>
        <taxon>Eukaryota</taxon>
        <taxon>Metazoa</taxon>
        <taxon>Chordata</taxon>
        <taxon>Craniata</taxon>
        <taxon>Vertebrata</taxon>
        <taxon>Euteleostomi</taxon>
        <taxon>Archelosauria</taxon>
        <taxon>Archosauria</taxon>
        <taxon>Dinosauria</taxon>
        <taxon>Saurischia</taxon>
        <taxon>Theropoda</taxon>
        <taxon>Coelurosauria</taxon>
        <taxon>Aves</taxon>
        <taxon>Neognathae</taxon>
        <taxon>Neoaves</taxon>
        <taxon>Telluraves</taxon>
        <taxon>Coraciimorphae</taxon>
        <taxon>Bucerotiformes</taxon>
        <taxon>Rhinopomastidae</taxon>
        <taxon>Rhinopomastus</taxon>
    </lineage>
</organism>
<dbReference type="EMBL" id="VXBP01001095">
    <property type="protein sequence ID" value="NXN92408.1"/>
    <property type="molecule type" value="Genomic_DNA"/>
</dbReference>
<dbReference type="InterPro" id="IPR046946">
    <property type="entry name" value="TCAM1/2"/>
</dbReference>
<comment type="subcellular location">
    <subcellularLocation>
        <location evidence="1">Cytoplasm</location>
    </subcellularLocation>
</comment>
<proteinExistence type="predicted"/>
<dbReference type="GO" id="GO:0045087">
    <property type="term" value="P:innate immune response"/>
    <property type="evidence" value="ECO:0007669"/>
    <property type="project" value="UniProtKB-KW"/>
</dbReference>
<dbReference type="PANTHER" id="PTHR47230">
    <property type="entry name" value="TIR DOMAIN-CONTAINING ADAPTER MOLECULE 1"/>
    <property type="match status" value="1"/>
</dbReference>
<accession>A0A7L1MXW0</accession>
<dbReference type="InterPro" id="IPR035897">
    <property type="entry name" value="Toll_tir_struct_dom_sf"/>
</dbReference>
<keyword evidence="4" id="KW-0399">Innate immunity</keyword>